<dbReference type="SMART" id="SM00237">
    <property type="entry name" value="Calx_beta"/>
    <property type="match status" value="1"/>
</dbReference>
<sequence length="306" mass="34315">MGGGADPVPHSLPRSISFFPPYNYLLPSFPFPFPSSSSLPRAPSEVIRWFLESDEDSVLEVLRLVGKQRRSLVMKVAEEMQPSMSNGSHDDGLEGLKGRFGRYDHQLEMARTAPVLKFAAPIFFCGKREKQVELSVLRIGDCSMPTEVDYSTRDATAKAGLKYEATRGRLKFVPGETHKTFNVRLIADDSWAPLQEFLVELLLSNSQNACLEDFGRMVPVKVIDSDYFPSGKHTAENGDLEDRGDDAPAEGDDAVLLIDYFKLNLRQPLIFRATAKLLLVELARSVIFIIGLFMQVFMVDYILNDE</sequence>
<dbReference type="PANTHER" id="PTHR11878">
    <property type="entry name" value="SODIUM/CALCIUM EXCHANGER"/>
    <property type="match status" value="1"/>
</dbReference>
<name>A0ABN9XK05_9DINO</name>
<dbReference type="InterPro" id="IPR051171">
    <property type="entry name" value="CaCA"/>
</dbReference>
<keyword evidence="1" id="KW-0732">Signal</keyword>
<comment type="caution">
    <text evidence="6">The sequence shown here is derived from an EMBL/GenBank/DDBJ whole genome shotgun (WGS) entry which is preliminary data.</text>
</comment>
<protein>
    <recommendedName>
        <fullName evidence="5">Calx-beta domain-containing protein</fullName>
    </recommendedName>
</protein>
<dbReference type="Proteomes" id="UP001189429">
    <property type="component" value="Unassembled WGS sequence"/>
</dbReference>
<evidence type="ECO:0000313" key="6">
    <source>
        <dbReference type="EMBL" id="CAK0900134.1"/>
    </source>
</evidence>
<dbReference type="EMBL" id="CAUYUJ010020728">
    <property type="protein sequence ID" value="CAK0900134.1"/>
    <property type="molecule type" value="Genomic_DNA"/>
</dbReference>
<keyword evidence="3" id="KW-0106">Calcium</keyword>
<organism evidence="6 7">
    <name type="scientific">Prorocentrum cordatum</name>
    <dbReference type="NCBI Taxonomy" id="2364126"/>
    <lineage>
        <taxon>Eukaryota</taxon>
        <taxon>Sar</taxon>
        <taxon>Alveolata</taxon>
        <taxon>Dinophyceae</taxon>
        <taxon>Prorocentrales</taxon>
        <taxon>Prorocentraceae</taxon>
        <taxon>Prorocentrum</taxon>
    </lineage>
</organism>
<dbReference type="Gene3D" id="2.60.40.2030">
    <property type="match status" value="1"/>
</dbReference>
<feature type="non-terminal residue" evidence="6">
    <location>
        <position position="306"/>
    </location>
</feature>
<evidence type="ECO:0000256" key="2">
    <source>
        <dbReference type="ARBA" id="ARBA00022737"/>
    </source>
</evidence>
<keyword evidence="2" id="KW-0677">Repeat</keyword>
<evidence type="ECO:0000256" key="1">
    <source>
        <dbReference type="ARBA" id="ARBA00022729"/>
    </source>
</evidence>
<keyword evidence="4" id="KW-0406">Ion transport</keyword>
<dbReference type="Pfam" id="PF03160">
    <property type="entry name" value="Calx-beta"/>
    <property type="match status" value="1"/>
</dbReference>
<keyword evidence="4" id="KW-0813">Transport</keyword>
<dbReference type="InterPro" id="IPR038081">
    <property type="entry name" value="CalX-like_sf"/>
</dbReference>
<evidence type="ECO:0000313" key="7">
    <source>
        <dbReference type="Proteomes" id="UP001189429"/>
    </source>
</evidence>
<reference evidence="6" key="1">
    <citation type="submission" date="2023-10" db="EMBL/GenBank/DDBJ databases">
        <authorList>
            <person name="Chen Y."/>
            <person name="Shah S."/>
            <person name="Dougan E. K."/>
            <person name="Thang M."/>
            <person name="Chan C."/>
        </authorList>
    </citation>
    <scope>NUCLEOTIDE SEQUENCE [LARGE SCALE GENOMIC DNA]</scope>
</reference>
<proteinExistence type="predicted"/>
<accession>A0ABN9XK05</accession>
<evidence type="ECO:0000256" key="4">
    <source>
        <dbReference type="ARBA" id="ARBA00023065"/>
    </source>
</evidence>
<keyword evidence="7" id="KW-1185">Reference proteome</keyword>
<dbReference type="PANTHER" id="PTHR11878:SF65">
    <property type="entry name" value="NA_CA-EXCHANGE PROTEIN, ISOFORM G"/>
    <property type="match status" value="1"/>
</dbReference>
<evidence type="ECO:0000256" key="3">
    <source>
        <dbReference type="ARBA" id="ARBA00022837"/>
    </source>
</evidence>
<gene>
    <name evidence="6" type="ORF">PCOR1329_LOCUS77520</name>
</gene>
<feature type="domain" description="Calx-beta" evidence="5">
    <location>
        <begin position="111"/>
        <end position="202"/>
    </location>
</feature>
<dbReference type="InterPro" id="IPR003644">
    <property type="entry name" value="Calx_beta"/>
</dbReference>
<dbReference type="SUPFAM" id="SSF141072">
    <property type="entry name" value="CalX-like"/>
    <property type="match status" value="1"/>
</dbReference>
<evidence type="ECO:0000259" key="5">
    <source>
        <dbReference type="SMART" id="SM00237"/>
    </source>
</evidence>